<dbReference type="PANTHER" id="PTHR31614:SF2">
    <property type="entry name" value="F28N24.16 PROTEIN"/>
    <property type="match status" value="1"/>
</dbReference>
<proteinExistence type="inferred from homology"/>
<organism evidence="4 5">
    <name type="scientific">Escallonia rubra</name>
    <dbReference type="NCBI Taxonomy" id="112253"/>
    <lineage>
        <taxon>Eukaryota</taxon>
        <taxon>Viridiplantae</taxon>
        <taxon>Streptophyta</taxon>
        <taxon>Embryophyta</taxon>
        <taxon>Tracheophyta</taxon>
        <taxon>Spermatophyta</taxon>
        <taxon>Magnoliopsida</taxon>
        <taxon>eudicotyledons</taxon>
        <taxon>Gunneridae</taxon>
        <taxon>Pentapetalae</taxon>
        <taxon>asterids</taxon>
        <taxon>campanulids</taxon>
        <taxon>Escalloniales</taxon>
        <taxon>Escalloniaceae</taxon>
        <taxon>Escallonia</taxon>
    </lineage>
</organism>
<dbReference type="PANTHER" id="PTHR31614">
    <property type="entry name" value="PROTEIN DOWNSTREAM OF FLC-RELATED"/>
    <property type="match status" value="1"/>
</dbReference>
<evidence type="ECO:0000313" key="5">
    <source>
        <dbReference type="Proteomes" id="UP001187471"/>
    </source>
</evidence>
<evidence type="ECO:0000256" key="3">
    <source>
        <dbReference type="SAM" id="SignalP"/>
    </source>
</evidence>
<keyword evidence="5" id="KW-1185">Reference proteome</keyword>
<sequence length="164" mass="18104">MAKAISLIVSALCILAIADFAHAHEEYHVQGQIYCDTCRVQFATRIADPIEGAAVRLECRKRDGSENVTYSVEGLTDADGLYHLPVEGEHENEICEVILVKSPREDCSEQMDDFNRARVVCSSNSGIDNAGQVRYANALGFMIKEALPGCKQVLDELGFFPLHE</sequence>
<protein>
    <submittedName>
        <fullName evidence="4">Uncharacterized protein</fullName>
    </submittedName>
</protein>
<name>A0AA88RJC2_9ASTE</name>
<feature type="signal peptide" evidence="3">
    <location>
        <begin position="1"/>
        <end position="23"/>
    </location>
</feature>
<dbReference type="AlphaFoldDB" id="A0AA88RJC2"/>
<comment type="similarity">
    <text evidence="1">Belongs to the Ole e I family.</text>
</comment>
<feature type="chain" id="PRO_5041636304" evidence="3">
    <location>
        <begin position="24"/>
        <end position="164"/>
    </location>
</feature>
<dbReference type="InterPro" id="IPR006041">
    <property type="entry name" value="Pollen_Ole_e1_allergen"/>
</dbReference>
<dbReference type="Pfam" id="PF01190">
    <property type="entry name" value="Pollen_Ole_e_1"/>
    <property type="match status" value="1"/>
</dbReference>
<gene>
    <name evidence="4" type="ORF">RJ640_004359</name>
</gene>
<evidence type="ECO:0000313" key="4">
    <source>
        <dbReference type="EMBL" id="KAK2986603.1"/>
    </source>
</evidence>
<dbReference type="EMBL" id="JAVXUO010001040">
    <property type="protein sequence ID" value="KAK2986603.1"/>
    <property type="molecule type" value="Genomic_DNA"/>
</dbReference>
<accession>A0AA88RJC2</accession>
<evidence type="ECO:0000256" key="2">
    <source>
        <dbReference type="ARBA" id="ARBA00023157"/>
    </source>
</evidence>
<reference evidence="4" key="1">
    <citation type="submission" date="2022-12" db="EMBL/GenBank/DDBJ databases">
        <title>Draft genome assemblies for two species of Escallonia (Escalloniales).</title>
        <authorList>
            <person name="Chanderbali A."/>
            <person name="Dervinis C."/>
            <person name="Anghel I."/>
            <person name="Soltis D."/>
            <person name="Soltis P."/>
            <person name="Zapata F."/>
        </authorList>
    </citation>
    <scope>NUCLEOTIDE SEQUENCE</scope>
    <source>
        <strain evidence="4">UCBG92.1500</strain>
        <tissue evidence="4">Leaf</tissue>
    </source>
</reference>
<dbReference type="Proteomes" id="UP001187471">
    <property type="component" value="Unassembled WGS sequence"/>
</dbReference>
<comment type="caution">
    <text evidence="4">The sequence shown here is derived from an EMBL/GenBank/DDBJ whole genome shotgun (WGS) entry which is preliminary data.</text>
</comment>
<keyword evidence="2" id="KW-1015">Disulfide bond</keyword>
<evidence type="ECO:0000256" key="1">
    <source>
        <dbReference type="ARBA" id="ARBA00010049"/>
    </source>
</evidence>
<keyword evidence="3" id="KW-0732">Signal</keyword>